<dbReference type="SUPFAM" id="SSF47943">
    <property type="entry name" value="Retrovirus capsid protein, N-terminal core domain"/>
    <property type="match status" value="1"/>
</dbReference>
<keyword evidence="3" id="KW-1185">Reference proteome</keyword>
<feature type="non-terminal residue" evidence="2">
    <location>
        <position position="140"/>
    </location>
</feature>
<dbReference type="AlphaFoldDB" id="A0A093FB19"/>
<organism evidence="2 3">
    <name type="scientific">Tyto alba</name>
    <name type="common">Barn owl</name>
    <dbReference type="NCBI Taxonomy" id="56313"/>
    <lineage>
        <taxon>Eukaryota</taxon>
        <taxon>Metazoa</taxon>
        <taxon>Chordata</taxon>
        <taxon>Craniata</taxon>
        <taxon>Vertebrata</taxon>
        <taxon>Euteleostomi</taxon>
        <taxon>Archelosauria</taxon>
        <taxon>Archosauria</taxon>
        <taxon>Dinosauria</taxon>
        <taxon>Saurischia</taxon>
        <taxon>Theropoda</taxon>
        <taxon>Coelurosauria</taxon>
        <taxon>Aves</taxon>
        <taxon>Neognathae</taxon>
        <taxon>Neoaves</taxon>
        <taxon>Telluraves</taxon>
        <taxon>Strigiformes</taxon>
        <taxon>Tytonidae</taxon>
        <taxon>Tyto</taxon>
    </lineage>
</organism>
<name>A0A093FB19_TYTAL</name>
<dbReference type="Pfam" id="PF02093">
    <property type="entry name" value="Gag_p30"/>
    <property type="match status" value="1"/>
</dbReference>
<protein>
    <recommendedName>
        <fullName evidence="1">Core shell protein Gag P30 domain-containing protein</fullName>
    </recommendedName>
</protein>
<dbReference type="PANTHER" id="PTHR33166">
    <property type="entry name" value="GAG_P30 DOMAIN-CONTAINING PROTEIN"/>
    <property type="match status" value="1"/>
</dbReference>
<proteinExistence type="predicted"/>
<gene>
    <name evidence="2" type="ORF">N341_07742</name>
</gene>
<dbReference type="EMBL" id="KK389724">
    <property type="protein sequence ID" value="KFV53710.1"/>
    <property type="molecule type" value="Genomic_DNA"/>
</dbReference>
<dbReference type="GO" id="GO:0019068">
    <property type="term" value="P:virion assembly"/>
    <property type="evidence" value="ECO:0007669"/>
    <property type="project" value="InterPro"/>
</dbReference>
<dbReference type="InterPro" id="IPR008919">
    <property type="entry name" value="Retrov_capsid_N"/>
</dbReference>
<reference evidence="2 3" key="1">
    <citation type="submission" date="2014-04" db="EMBL/GenBank/DDBJ databases">
        <title>Genome evolution of avian class.</title>
        <authorList>
            <person name="Zhang G."/>
            <person name="Li C."/>
        </authorList>
    </citation>
    <scope>NUCLEOTIDE SEQUENCE [LARGE SCALE GENOMIC DNA]</scope>
    <source>
        <strain evidence="2">BGI_N341</strain>
    </source>
</reference>
<dbReference type="Proteomes" id="UP000054190">
    <property type="component" value="Unassembled WGS sequence"/>
</dbReference>
<dbReference type="InterPro" id="IPR003036">
    <property type="entry name" value="Gag_P30"/>
</dbReference>
<dbReference type="Gene3D" id="1.10.375.10">
    <property type="entry name" value="Human Immunodeficiency Virus Type 1 Capsid Protein"/>
    <property type="match status" value="1"/>
</dbReference>
<accession>A0A093FB19</accession>
<evidence type="ECO:0000313" key="3">
    <source>
        <dbReference type="Proteomes" id="UP000054190"/>
    </source>
</evidence>
<dbReference type="InterPro" id="IPR050462">
    <property type="entry name" value="Retroviral_Gag-Pol_poly"/>
</dbReference>
<evidence type="ECO:0000313" key="2">
    <source>
        <dbReference type="EMBL" id="KFV53710.1"/>
    </source>
</evidence>
<sequence>KVLFSVNDLRSWKELAGTYREDLEKVSRVFETLIKTQDPDWNDIQVVLDTLLSSDERAVVIAKEKEEAERIHAQNSQLGNVNDHFPPVDPQWDPNKLAQRELLTRYQRLIVFSIKHAIPKAINLSKLYQVKEGKDESPDF</sequence>
<evidence type="ECO:0000259" key="1">
    <source>
        <dbReference type="Pfam" id="PF02093"/>
    </source>
</evidence>
<feature type="non-terminal residue" evidence="2">
    <location>
        <position position="1"/>
    </location>
</feature>
<feature type="domain" description="Core shell protein Gag P30" evidence="1">
    <location>
        <begin position="8"/>
        <end position="138"/>
    </location>
</feature>